<proteinExistence type="inferred from homology"/>
<sequence>MSIAPETYRPSLKPYPPVYSSANEKRRLARRIERLLRKHYGPPPRRTHDAPLDVLVRTILSQNTSDRNSHRAFERLKARFTDWTAVLSAPTRQIEATIRVGGLAKTKARRIKAILSQIRRPCDNLSLDWLCAMNAQEAAKVLTGFKGVGPKTIRCVLLFACGMDVFPVDTHIFRVSRRLGLIPERATVKRAHELWDEFLPQGLAYSLHLGLIEHGRQTCFARRPRCPHCCLRGLCRYYHTTFARYMTSPG</sequence>
<gene>
    <name evidence="11" type="ORF">C4532_12175</name>
</gene>
<evidence type="ECO:0000313" key="12">
    <source>
        <dbReference type="Proteomes" id="UP000285961"/>
    </source>
</evidence>
<protein>
    <submittedName>
        <fullName evidence="11">Endonuclease III</fullName>
    </submittedName>
</protein>
<dbReference type="GO" id="GO:0046872">
    <property type="term" value="F:metal ion binding"/>
    <property type="evidence" value="ECO:0007669"/>
    <property type="project" value="UniProtKB-KW"/>
</dbReference>
<feature type="domain" description="HhH-GPD" evidence="10">
    <location>
        <begin position="60"/>
        <end position="217"/>
    </location>
</feature>
<dbReference type="AlphaFoldDB" id="A0A419EWG1"/>
<evidence type="ECO:0000256" key="8">
    <source>
        <dbReference type="ARBA" id="ARBA00023204"/>
    </source>
</evidence>
<dbReference type="Gene3D" id="1.10.340.30">
    <property type="entry name" value="Hypothetical protein, domain 2"/>
    <property type="match status" value="1"/>
</dbReference>
<keyword evidence="4" id="KW-0227">DNA damage</keyword>
<dbReference type="PANTHER" id="PTHR47203:SF1">
    <property type="entry name" value="HYPOTHETICAL BASE EXCISION DNA REPAIR PROTEIN (EUROFUNG)"/>
    <property type="match status" value="1"/>
</dbReference>
<keyword evidence="3" id="KW-0479">Metal-binding</keyword>
<reference evidence="11 12" key="1">
    <citation type="journal article" date="2017" name="ISME J.">
        <title>Energy and carbon metabolisms in a deep terrestrial subsurface fluid microbial community.</title>
        <authorList>
            <person name="Momper L."/>
            <person name="Jungbluth S.P."/>
            <person name="Lee M.D."/>
            <person name="Amend J.P."/>
        </authorList>
    </citation>
    <scope>NUCLEOTIDE SEQUENCE [LARGE SCALE GENOMIC DNA]</scope>
    <source>
        <strain evidence="11">SURF_17</strain>
    </source>
</reference>
<keyword evidence="6" id="KW-0408">Iron</keyword>
<dbReference type="PANTHER" id="PTHR47203">
    <property type="match status" value="1"/>
</dbReference>
<comment type="cofactor">
    <cofactor evidence="1">
        <name>[4Fe-4S] cluster</name>
        <dbReference type="ChEBI" id="CHEBI:49883"/>
    </cofactor>
</comment>
<dbReference type="SUPFAM" id="SSF48150">
    <property type="entry name" value="DNA-glycosylase"/>
    <property type="match status" value="1"/>
</dbReference>
<evidence type="ECO:0000256" key="6">
    <source>
        <dbReference type="ARBA" id="ARBA00023004"/>
    </source>
</evidence>
<dbReference type="CDD" id="cd00056">
    <property type="entry name" value="ENDO3c"/>
    <property type="match status" value="1"/>
</dbReference>
<comment type="caution">
    <text evidence="11">The sequence shown here is derived from an EMBL/GenBank/DDBJ whole genome shotgun (WGS) entry which is preliminary data.</text>
</comment>
<dbReference type="EMBL" id="QZKI01000089">
    <property type="protein sequence ID" value="RJP68726.1"/>
    <property type="molecule type" value="Genomic_DNA"/>
</dbReference>
<keyword evidence="5" id="KW-0378">Hydrolase</keyword>
<accession>A0A419EWG1</accession>
<comment type="similarity">
    <text evidence="2">Belongs to the Nth/MutY family.</text>
</comment>
<evidence type="ECO:0000256" key="3">
    <source>
        <dbReference type="ARBA" id="ARBA00022723"/>
    </source>
</evidence>
<keyword evidence="11" id="KW-0540">Nuclease</keyword>
<evidence type="ECO:0000256" key="5">
    <source>
        <dbReference type="ARBA" id="ARBA00022801"/>
    </source>
</evidence>
<dbReference type="Proteomes" id="UP000285961">
    <property type="component" value="Unassembled WGS sequence"/>
</dbReference>
<dbReference type="GO" id="GO:0051536">
    <property type="term" value="F:iron-sulfur cluster binding"/>
    <property type="evidence" value="ECO:0007669"/>
    <property type="project" value="UniProtKB-KW"/>
</dbReference>
<evidence type="ECO:0000256" key="2">
    <source>
        <dbReference type="ARBA" id="ARBA00008343"/>
    </source>
</evidence>
<evidence type="ECO:0000259" key="10">
    <source>
        <dbReference type="SMART" id="SM00478"/>
    </source>
</evidence>
<dbReference type="GO" id="GO:0006284">
    <property type="term" value="P:base-excision repair"/>
    <property type="evidence" value="ECO:0007669"/>
    <property type="project" value="InterPro"/>
</dbReference>
<dbReference type="InterPro" id="IPR023170">
    <property type="entry name" value="HhH_base_excis_C"/>
</dbReference>
<dbReference type="Gene3D" id="1.10.1670.10">
    <property type="entry name" value="Helix-hairpin-Helix base-excision DNA repair enzymes (C-terminal)"/>
    <property type="match status" value="1"/>
</dbReference>
<evidence type="ECO:0000256" key="4">
    <source>
        <dbReference type="ARBA" id="ARBA00022763"/>
    </source>
</evidence>
<evidence type="ECO:0000256" key="1">
    <source>
        <dbReference type="ARBA" id="ARBA00001966"/>
    </source>
</evidence>
<dbReference type="PIRSF" id="PIRSF001435">
    <property type="entry name" value="Nth"/>
    <property type="match status" value="1"/>
</dbReference>
<keyword evidence="7" id="KW-0411">Iron-sulfur</keyword>
<dbReference type="InterPro" id="IPR003265">
    <property type="entry name" value="HhH-GPD_domain"/>
</dbReference>
<dbReference type="SMART" id="SM00478">
    <property type="entry name" value="ENDO3c"/>
    <property type="match status" value="1"/>
</dbReference>
<organism evidence="11 12">
    <name type="scientific">Candidatus Abyssobacteria bacterium SURF_17</name>
    <dbReference type="NCBI Taxonomy" id="2093361"/>
    <lineage>
        <taxon>Bacteria</taxon>
        <taxon>Pseudomonadati</taxon>
        <taxon>Candidatus Hydrogenedentota</taxon>
        <taxon>Candidatus Abyssobacteria</taxon>
    </lineage>
</organism>
<dbReference type="PROSITE" id="PS00764">
    <property type="entry name" value="ENDONUCLEASE_III_1"/>
    <property type="match status" value="1"/>
</dbReference>
<keyword evidence="8" id="KW-0234">DNA repair</keyword>
<dbReference type="InterPro" id="IPR011257">
    <property type="entry name" value="DNA_glycosylase"/>
</dbReference>
<dbReference type="Pfam" id="PF00730">
    <property type="entry name" value="HhH-GPD"/>
    <property type="match status" value="1"/>
</dbReference>
<dbReference type="GO" id="GO:0004519">
    <property type="term" value="F:endonuclease activity"/>
    <property type="evidence" value="ECO:0007669"/>
    <property type="project" value="UniProtKB-KW"/>
</dbReference>
<evidence type="ECO:0000256" key="9">
    <source>
        <dbReference type="ARBA" id="ARBA00023295"/>
    </source>
</evidence>
<name>A0A419EWG1_9BACT</name>
<keyword evidence="9" id="KW-0326">Glycosidase</keyword>
<dbReference type="GO" id="GO:0016798">
    <property type="term" value="F:hydrolase activity, acting on glycosyl bonds"/>
    <property type="evidence" value="ECO:0007669"/>
    <property type="project" value="UniProtKB-KW"/>
</dbReference>
<evidence type="ECO:0000256" key="7">
    <source>
        <dbReference type="ARBA" id="ARBA00023014"/>
    </source>
</evidence>
<keyword evidence="11" id="KW-0255">Endonuclease</keyword>
<dbReference type="InterPro" id="IPR004035">
    <property type="entry name" value="Endouclease-III_FeS-bd_BS"/>
</dbReference>
<evidence type="ECO:0000313" key="11">
    <source>
        <dbReference type="EMBL" id="RJP68726.1"/>
    </source>
</evidence>